<keyword evidence="1 6" id="KW-0963">Cytoplasm</keyword>
<protein>
    <recommendedName>
        <fullName evidence="6">Ribosomal RNA large subunit methyltransferase F</fullName>
        <ecNumber evidence="6">2.1.1.181</ecNumber>
    </recommendedName>
    <alternativeName>
        <fullName evidence="6">23S rRNA mA1618 methyltransferase</fullName>
    </alternativeName>
    <alternativeName>
        <fullName evidence="6">rRNA adenine N-6-methyltransferase</fullName>
    </alternativeName>
</protein>
<sequence>MSANKSQQEKARLHPRNKNKERYDLEALLACVPELKNHIAPNKYGQDSVDFFSPLAVKLLNRAILYHYYGLTYWDFPEENLCPPIPGRADYIHHMADLLAVHNFGRIPVGQNFTCLDVGVGANCIYPIIGVTEYDWHFIGSEIDPKSIDSAQRIVEANASLQGKIECRLQTDKTDVFFRVIGKEEKFDISICNPPFHASAEEATKGTKRKLKNLTNKQVSTPQLNFAGVSNELIYEGGEYKFVHNMIRESAKYSKNCFWFSTLVSKQSNLKGIYSNLDKYGAVQVETIPMGTGNKSTRLVAWTFLTKEEQTEWRKSRWSI</sequence>
<keyword evidence="2 6" id="KW-0698">rRNA processing</keyword>
<reference evidence="7 8" key="1">
    <citation type="submission" date="2018-03" db="EMBL/GenBank/DDBJ databases">
        <title>Genomic Encyclopedia of Archaeal and Bacterial Type Strains, Phase II (KMG-II): from individual species to whole genera.</title>
        <authorList>
            <person name="Goeker M."/>
        </authorList>
    </citation>
    <scope>NUCLEOTIDE SEQUENCE [LARGE SCALE GENOMIC DNA]</scope>
    <source>
        <strain evidence="7 8">DSM 100346</strain>
    </source>
</reference>
<evidence type="ECO:0000313" key="7">
    <source>
        <dbReference type="EMBL" id="PWJ58449.1"/>
    </source>
</evidence>
<dbReference type="SUPFAM" id="SSF53335">
    <property type="entry name" value="S-adenosyl-L-methionine-dependent methyltransferases"/>
    <property type="match status" value="1"/>
</dbReference>
<proteinExistence type="inferred from homology"/>
<dbReference type="Pfam" id="PF05971">
    <property type="entry name" value="Methyltransf_10"/>
    <property type="match status" value="1"/>
</dbReference>
<dbReference type="Gene3D" id="3.40.50.150">
    <property type="entry name" value="Vaccinia Virus protein VP39"/>
    <property type="match status" value="1"/>
</dbReference>
<comment type="function">
    <text evidence="6">Specifically methylates the adenine in position 1618 of 23S rRNA.</text>
</comment>
<dbReference type="EMBL" id="QGDT01000004">
    <property type="protein sequence ID" value="PWJ58449.1"/>
    <property type="molecule type" value="Genomic_DNA"/>
</dbReference>
<organism evidence="7 8">
    <name type="scientific">Dyadobacter jejuensis</name>
    <dbReference type="NCBI Taxonomy" id="1082580"/>
    <lineage>
        <taxon>Bacteria</taxon>
        <taxon>Pseudomonadati</taxon>
        <taxon>Bacteroidota</taxon>
        <taxon>Cytophagia</taxon>
        <taxon>Cytophagales</taxon>
        <taxon>Spirosomataceae</taxon>
        <taxon>Dyadobacter</taxon>
    </lineage>
</organism>
<comment type="subcellular location">
    <subcellularLocation>
        <location evidence="6">Cytoplasm</location>
    </subcellularLocation>
</comment>
<comment type="similarity">
    <text evidence="6">Belongs to the methyltransferase superfamily. METTL16/RlmF family.</text>
</comment>
<dbReference type="InterPro" id="IPR010286">
    <property type="entry name" value="METTL16/RlmF"/>
</dbReference>
<dbReference type="OrthoDB" id="1115728at2"/>
<dbReference type="GO" id="GO:0005737">
    <property type="term" value="C:cytoplasm"/>
    <property type="evidence" value="ECO:0007669"/>
    <property type="project" value="UniProtKB-SubCell"/>
</dbReference>
<dbReference type="Proteomes" id="UP000245880">
    <property type="component" value="Unassembled WGS sequence"/>
</dbReference>
<comment type="catalytic activity">
    <reaction evidence="6">
        <text>adenosine(1618) in 23S rRNA + S-adenosyl-L-methionine = N(6)-methyladenosine(1618) in 23S rRNA + S-adenosyl-L-homocysteine + H(+)</text>
        <dbReference type="Rhea" id="RHEA:16497"/>
        <dbReference type="Rhea" id="RHEA-COMP:10229"/>
        <dbReference type="Rhea" id="RHEA-COMP:10231"/>
        <dbReference type="ChEBI" id="CHEBI:15378"/>
        <dbReference type="ChEBI" id="CHEBI:57856"/>
        <dbReference type="ChEBI" id="CHEBI:59789"/>
        <dbReference type="ChEBI" id="CHEBI:74411"/>
        <dbReference type="ChEBI" id="CHEBI:74449"/>
        <dbReference type="EC" id="2.1.1.181"/>
    </reaction>
</comment>
<evidence type="ECO:0000256" key="4">
    <source>
        <dbReference type="ARBA" id="ARBA00022679"/>
    </source>
</evidence>
<evidence type="ECO:0000256" key="3">
    <source>
        <dbReference type="ARBA" id="ARBA00022603"/>
    </source>
</evidence>
<evidence type="ECO:0000256" key="6">
    <source>
        <dbReference type="HAMAP-Rule" id="MF_01848"/>
    </source>
</evidence>
<dbReference type="PANTHER" id="PTHR13393">
    <property type="entry name" value="SAM-DEPENDENT METHYLTRANSFERASE"/>
    <property type="match status" value="1"/>
</dbReference>
<dbReference type="InterPro" id="IPR029063">
    <property type="entry name" value="SAM-dependent_MTases_sf"/>
</dbReference>
<dbReference type="PIRSF" id="PIRSF029038">
    <property type="entry name" value="Mtase_YbiN_prd"/>
    <property type="match status" value="1"/>
</dbReference>
<dbReference type="HAMAP" id="MF_01848">
    <property type="entry name" value="23SrRNA_methyltr_F"/>
    <property type="match status" value="1"/>
</dbReference>
<evidence type="ECO:0000313" key="8">
    <source>
        <dbReference type="Proteomes" id="UP000245880"/>
    </source>
</evidence>
<keyword evidence="4 6" id="KW-0808">Transferase</keyword>
<accession>A0A316AMD4</accession>
<evidence type="ECO:0000256" key="2">
    <source>
        <dbReference type="ARBA" id="ARBA00022552"/>
    </source>
</evidence>
<dbReference type="RefSeq" id="WP_109674298.1">
    <property type="nucleotide sequence ID" value="NZ_QGDT01000004.1"/>
</dbReference>
<keyword evidence="3 6" id="KW-0489">Methyltransferase</keyword>
<evidence type="ECO:0000256" key="5">
    <source>
        <dbReference type="ARBA" id="ARBA00022691"/>
    </source>
</evidence>
<keyword evidence="8" id="KW-1185">Reference proteome</keyword>
<evidence type="ECO:0000256" key="1">
    <source>
        <dbReference type="ARBA" id="ARBA00022490"/>
    </source>
</evidence>
<dbReference type="GO" id="GO:0052907">
    <property type="term" value="F:23S rRNA (adenine(1618)-N(6))-methyltransferase activity"/>
    <property type="evidence" value="ECO:0007669"/>
    <property type="project" value="UniProtKB-EC"/>
</dbReference>
<name>A0A316AMD4_9BACT</name>
<dbReference type="CDD" id="cd02440">
    <property type="entry name" value="AdoMet_MTases"/>
    <property type="match status" value="1"/>
</dbReference>
<dbReference type="NCBIfam" id="NF008725">
    <property type="entry name" value="PRK11727.1"/>
    <property type="match status" value="1"/>
</dbReference>
<dbReference type="InterPro" id="IPR016909">
    <property type="entry name" value="rRNA_lsu_MeTfrase_F"/>
</dbReference>
<comment type="caution">
    <text evidence="7">The sequence shown here is derived from an EMBL/GenBank/DDBJ whole genome shotgun (WGS) entry which is preliminary data.</text>
</comment>
<dbReference type="EC" id="2.1.1.181" evidence="6"/>
<dbReference type="GO" id="GO:0070475">
    <property type="term" value="P:rRNA base methylation"/>
    <property type="evidence" value="ECO:0007669"/>
    <property type="project" value="TreeGrafter"/>
</dbReference>
<dbReference type="PANTHER" id="PTHR13393:SF0">
    <property type="entry name" value="RNA N6-ADENOSINE-METHYLTRANSFERASE METTL16"/>
    <property type="match status" value="1"/>
</dbReference>
<gene>
    <name evidence="6" type="primary">rlmF</name>
    <name evidence="7" type="ORF">CLV98_104309</name>
</gene>
<dbReference type="AlphaFoldDB" id="A0A316AMD4"/>
<keyword evidence="5 6" id="KW-0949">S-adenosyl-L-methionine</keyword>